<keyword evidence="3" id="KW-0677">Repeat</keyword>
<evidence type="ECO:0000256" key="2">
    <source>
        <dbReference type="ARBA" id="ARBA00022614"/>
    </source>
</evidence>
<keyword evidence="2" id="KW-0433">Leucine-rich repeat</keyword>
<dbReference type="OrthoDB" id="341587at2759"/>
<keyword evidence="5" id="KW-1185">Reference proteome</keyword>
<keyword evidence="1" id="KW-0343">GTPase activation</keyword>
<dbReference type="SUPFAM" id="SSF52047">
    <property type="entry name" value="RNI-like"/>
    <property type="match status" value="1"/>
</dbReference>
<evidence type="ECO:0000256" key="3">
    <source>
        <dbReference type="ARBA" id="ARBA00022737"/>
    </source>
</evidence>
<dbReference type="GO" id="GO:0048471">
    <property type="term" value="C:perinuclear region of cytoplasm"/>
    <property type="evidence" value="ECO:0007669"/>
    <property type="project" value="TreeGrafter"/>
</dbReference>
<dbReference type="Gene3D" id="3.80.10.10">
    <property type="entry name" value="Ribonuclease Inhibitor"/>
    <property type="match status" value="1"/>
</dbReference>
<dbReference type="GO" id="GO:0005829">
    <property type="term" value="C:cytosol"/>
    <property type="evidence" value="ECO:0007669"/>
    <property type="project" value="TreeGrafter"/>
</dbReference>
<dbReference type="GO" id="GO:0031267">
    <property type="term" value="F:small GTPase binding"/>
    <property type="evidence" value="ECO:0007669"/>
    <property type="project" value="TreeGrafter"/>
</dbReference>
<organism evidence="4 5">
    <name type="scientific">Stentor coeruleus</name>
    <dbReference type="NCBI Taxonomy" id="5963"/>
    <lineage>
        <taxon>Eukaryota</taxon>
        <taxon>Sar</taxon>
        <taxon>Alveolata</taxon>
        <taxon>Ciliophora</taxon>
        <taxon>Postciliodesmatophora</taxon>
        <taxon>Heterotrichea</taxon>
        <taxon>Heterotrichida</taxon>
        <taxon>Stentoridae</taxon>
        <taxon>Stentor</taxon>
    </lineage>
</organism>
<name>A0A1R2AN57_9CILI</name>
<protein>
    <submittedName>
        <fullName evidence="4">Uncharacterized protein</fullName>
    </submittedName>
</protein>
<dbReference type="GO" id="GO:0005096">
    <property type="term" value="F:GTPase activator activity"/>
    <property type="evidence" value="ECO:0007669"/>
    <property type="project" value="UniProtKB-KW"/>
</dbReference>
<dbReference type="InterPro" id="IPR027038">
    <property type="entry name" value="RanGap"/>
</dbReference>
<accession>A0A1R2AN57</accession>
<sequence>MGCTNSKSVKPVIIEKAKLTTSNEADKVREYYNANENILPNRIRELFQRYFMQQTSVASVIDLKFINLSGPQIKSLEIILPFFTQIRAMNLWKTKLGNEGCVVLAKLLNNFPHLSFLSLADNRITYQGLTAICDQFSNLKELEILELHVNPFDSEATHVLAMHIGKLSKLRILCLDECEMAGDSLKEFMLALPNVKELERISMDYNFFGEPVSNILVNVLNKLKKLKRMSVQHTGITPVIQEALRKVFPDVLFTFN</sequence>
<gene>
    <name evidence="4" type="ORF">SteCoe_37539</name>
</gene>
<dbReference type="GO" id="GO:0006913">
    <property type="term" value="P:nucleocytoplasmic transport"/>
    <property type="evidence" value="ECO:0007669"/>
    <property type="project" value="TreeGrafter"/>
</dbReference>
<proteinExistence type="predicted"/>
<reference evidence="4 5" key="1">
    <citation type="submission" date="2016-11" db="EMBL/GenBank/DDBJ databases">
        <title>The macronuclear genome of Stentor coeruleus: a giant cell with tiny introns.</title>
        <authorList>
            <person name="Slabodnick M."/>
            <person name="Ruby J.G."/>
            <person name="Reiff S.B."/>
            <person name="Swart E.C."/>
            <person name="Gosai S."/>
            <person name="Prabakaran S."/>
            <person name="Witkowska E."/>
            <person name="Larue G.E."/>
            <person name="Fisher S."/>
            <person name="Freeman R.M."/>
            <person name="Gunawardena J."/>
            <person name="Chu W."/>
            <person name="Stover N.A."/>
            <person name="Gregory B.D."/>
            <person name="Nowacki M."/>
            <person name="Derisi J."/>
            <person name="Roy S.W."/>
            <person name="Marshall W.F."/>
            <person name="Sood P."/>
        </authorList>
    </citation>
    <scope>NUCLEOTIDE SEQUENCE [LARGE SCALE GENOMIC DNA]</scope>
    <source>
        <strain evidence="4">WM001</strain>
    </source>
</reference>
<evidence type="ECO:0000313" key="4">
    <source>
        <dbReference type="EMBL" id="OMJ65840.1"/>
    </source>
</evidence>
<dbReference type="Proteomes" id="UP000187209">
    <property type="component" value="Unassembled WGS sequence"/>
</dbReference>
<evidence type="ECO:0000256" key="1">
    <source>
        <dbReference type="ARBA" id="ARBA00022468"/>
    </source>
</evidence>
<comment type="caution">
    <text evidence="4">The sequence shown here is derived from an EMBL/GenBank/DDBJ whole genome shotgun (WGS) entry which is preliminary data.</text>
</comment>
<dbReference type="EMBL" id="MPUH01001919">
    <property type="protein sequence ID" value="OMJ65840.1"/>
    <property type="molecule type" value="Genomic_DNA"/>
</dbReference>
<dbReference type="SMART" id="SM00368">
    <property type="entry name" value="LRR_RI"/>
    <property type="match status" value="2"/>
</dbReference>
<dbReference type="PANTHER" id="PTHR24113:SF12">
    <property type="entry name" value="RAN GTPASE-ACTIVATING PROTEIN 1"/>
    <property type="match status" value="1"/>
</dbReference>
<dbReference type="PANTHER" id="PTHR24113">
    <property type="entry name" value="RAN GTPASE-ACTIVATING PROTEIN 1"/>
    <property type="match status" value="1"/>
</dbReference>
<evidence type="ECO:0000313" key="5">
    <source>
        <dbReference type="Proteomes" id="UP000187209"/>
    </source>
</evidence>
<dbReference type="InterPro" id="IPR032675">
    <property type="entry name" value="LRR_dom_sf"/>
</dbReference>
<dbReference type="GO" id="GO:0005634">
    <property type="term" value="C:nucleus"/>
    <property type="evidence" value="ECO:0007669"/>
    <property type="project" value="TreeGrafter"/>
</dbReference>
<dbReference type="AlphaFoldDB" id="A0A1R2AN57"/>